<dbReference type="Gene3D" id="1.20.5.320">
    <property type="entry name" value="6-Phosphogluconate Dehydrogenase, domain 3"/>
    <property type="match status" value="1"/>
</dbReference>
<sequence>MILETIRRDEELQKKGADHCRNDLQVVAPRGRQGPAGARGRRGPSGPQGLPGIPGAGLLTFYNFVQIPNPMTAGGPAIVVLTPPAAPATTGPEVQVSNQFLELRGIAASSRIVLSVTVVWGFSFVTLPAPEVAAGTQRIQFSLFRDVPLTGLRIAQIISAGTVTQINTEGTDTTTVTGTFTSSFSCTDSGLTGGANYYLTAAAGPSTGISTNLITMDPEPIGTFMNINISEVHISGKVIGPNAV</sequence>
<evidence type="ECO:0000313" key="3">
    <source>
        <dbReference type="Proteomes" id="UP000632125"/>
    </source>
</evidence>
<accession>A0A927CNN4</accession>
<gene>
    <name evidence="2" type="ORF">IDH41_22735</name>
</gene>
<dbReference type="Proteomes" id="UP000632125">
    <property type="component" value="Unassembled WGS sequence"/>
</dbReference>
<dbReference type="AlphaFoldDB" id="A0A927CNN4"/>
<organism evidence="2 3">
    <name type="scientific">Paenibacillus arenilitoris</name>
    <dbReference type="NCBI Taxonomy" id="2772299"/>
    <lineage>
        <taxon>Bacteria</taxon>
        <taxon>Bacillati</taxon>
        <taxon>Bacillota</taxon>
        <taxon>Bacilli</taxon>
        <taxon>Bacillales</taxon>
        <taxon>Paenibacillaceae</taxon>
        <taxon>Paenibacillus</taxon>
    </lineage>
</organism>
<keyword evidence="2" id="KW-0176">Collagen</keyword>
<dbReference type="RefSeq" id="WP_190865187.1">
    <property type="nucleotide sequence ID" value="NZ_JACXIY010000030.1"/>
</dbReference>
<protein>
    <submittedName>
        <fullName evidence="2">Collagen-like protein</fullName>
    </submittedName>
</protein>
<name>A0A927CNN4_9BACL</name>
<reference evidence="2" key="1">
    <citation type="submission" date="2020-09" db="EMBL/GenBank/DDBJ databases">
        <title>A novel bacterium of genus Paenibacillus, isolated from South China Sea.</title>
        <authorList>
            <person name="Huang H."/>
            <person name="Mo K."/>
            <person name="Hu Y."/>
        </authorList>
    </citation>
    <scope>NUCLEOTIDE SEQUENCE</scope>
    <source>
        <strain evidence="2">IB182493</strain>
    </source>
</reference>
<keyword evidence="3" id="KW-1185">Reference proteome</keyword>
<evidence type="ECO:0000256" key="1">
    <source>
        <dbReference type="SAM" id="MobiDB-lite"/>
    </source>
</evidence>
<feature type="compositionally biased region" description="Low complexity" evidence="1">
    <location>
        <begin position="28"/>
        <end position="50"/>
    </location>
</feature>
<feature type="region of interest" description="Disordered" evidence="1">
    <location>
        <begin position="26"/>
        <end position="50"/>
    </location>
</feature>
<dbReference type="EMBL" id="JACXIY010000030">
    <property type="protein sequence ID" value="MBD2871408.1"/>
    <property type="molecule type" value="Genomic_DNA"/>
</dbReference>
<evidence type="ECO:0000313" key="2">
    <source>
        <dbReference type="EMBL" id="MBD2871408.1"/>
    </source>
</evidence>
<comment type="caution">
    <text evidence="2">The sequence shown here is derived from an EMBL/GenBank/DDBJ whole genome shotgun (WGS) entry which is preliminary data.</text>
</comment>
<proteinExistence type="predicted"/>